<gene>
    <name evidence="2" type="ORF">S03H2_26036</name>
</gene>
<organism evidence="2">
    <name type="scientific">marine sediment metagenome</name>
    <dbReference type="NCBI Taxonomy" id="412755"/>
    <lineage>
        <taxon>unclassified sequences</taxon>
        <taxon>metagenomes</taxon>
        <taxon>ecological metagenomes</taxon>
    </lineage>
</organism>
<sequence length="129" mass="14783">EEMSGSFQQLIDGKFDLEAMQKHFEDLLRKQDEEHNFGHHFIGTQGDSQFGNMGQNPMGMRIGGSSGMRMAIQIAQKRIFKDYRKDIVLDTRQIKVALKRLKKLEEIGKRDELNIDKTIDQTAKNGGDI</sequence>
<proteinExistence type="predicted"/>
<dbReference type="EMBL" id="BARU01014933">
    <property type="protein sequence ID" value="GAH38423.1"/>
    <property type="molecule type" value="Genomic_DNA"/>
</dbReference>
<accession>X1GZG0</accession>
<feature type="compositionally biased region" description="Polar residues" evidence="1">
    <location>
        <begin position="45"/>
        <end position="55"/>
    </location>
</feature>
<dbReference type="PANTHER" id="PTHR39338:SF7">
    <property type="entry name" value="BLL6692 PROTEIN"/>
    <property type="match status" value="1"/>
</dbReference>
<comment type="caution">
    <text evidence="2">The sequence shown here is derived from an EMBL/GenBank/DDBJ whole genome shotgun (WGS) entry which is preliminary data.</text>
</comment>
<evidence type="ECO:0000313" key="2">
    <source>
        <dbReference type="EMBL" id="GAH38423.1"/>
    </source>
</evidence>
<dbReference type="AlphaFoldDB" id="X1GZG0"/>
<name>X1GZG0_9ZZZZ</name>
<dbReference type="PANTHER" id="PTHR39338">
    <property type="entry name" value="BLL5662 PROTEIN-RELATED"/>
    <property type="match status" value="1"/>
</dbReference>
<evidence type="ECO:0000256" key="1">
    <source>
        <dbReference type="SAM" id="MobiDB-lite"/>
    </source>
</evidence>
<feature type="non-terminal residue" evidence="2">
    <location>
        <position position="1"/>
    </location>
</feature>
<reference evidence="2" key="1">
    <citation type="journal article" date="2014" name="Front. Microbiol.">
        <title>High frequency of phylogenetically diverse reductive dehalogenase-homologous genes in deep subseafloor sedimentary metagenomes.</title>
        <authorList>
            <person name="Kawai M."/>
            <person name="Futagami T."/>
            <person name="Toyoda A."/>
            <person name="Takaki Y."/>
            <person name="Nishi S."/>
            <person name="Hori S."/>
            <person name="Arai W."/>
            <person name="Tsubouchi T."/>
            <person name="Morono Y."/>
            <person name="Uchiyama I."/>
            <person name="Ito T."/>
            <person name="Fujiyama A."/>
            <person name="Inagaki F."/>
            <person name="Takami H."/>
        </authorList>
    </citation>
    <scope>NUCLEOTIDE SEQUENCE</scope>
    <source>
        <strain evidence="2">Expedition CK06-06</strain>
    </source>
</reference>
<feature type="region of interest" description="Disordered" evidence="1">
    <location>
        <begin position="38"/>
        <end position="64"/>
    </location>
</feature>
<protein>
    <submittedName>
        <fullName evidence="2">Uncharacterized protein</fullName>
    </submittedName>
</protein>
<feature type="non-terminal residue" evidence="2">
    <location>
        <position position="129"/>
    </location>
</feature>